<dbReference type="AlphaFoldDB" id="A0A285MWE5"/>
<evidence type="ECO:0000256" key="1">
    <source>
        <dbReference type="SAM" id="Phobius"/>
    </source>
</evidence>
<protein>
    <submittedName>
        <fullName evidence="2">Uncharacterized protein</fullName>
    </submittedName>
</protein>
<proteinExistence type="predicted"/>
<name>A0A285MWE5_9FLAO</name>
<dbReference type="RefSeq" id="WP_207763888.1">
    <property type="nucleotide sequence ID" value="NZ_OBEH01000004.1"/>
</dbReference>
<dbReference type="EMBL" id="OBEH01000004">
    <property type="protein sequence ID" value="SNZ00847.1"/>
    <property type="molecule type" value="Genomic_DNA"/>
</dbReference>
<accession>A0A285MWE5</accession>
<feature type="transmembrane region" description="Helical" evidence="1">
    <location>
        <begin position="42"/>
        <end position="62"/>
    </location>
</feature>
<sequence length="244" mass="27760">MEKLEKHIKEKLGERKITPSSEAWDKIASQVTVEGKPKQKRWFPYAIAASFIGILVISIVVFTSKSPEEDTIQLVEENKSNETEIQRKEKTLEVQPIKQEKSEVVENQIEEEVFQKEARHVKVLEDTLQSSELAERTEKQPLNDVFLEKSDQLITQKVNEIAEQVALLESTNTEVTDVEVDSLLRAAQKEILTEQLFASNGTVDAMALLAQAEDELDESFRNQIFDALKDGYSKLRTAVAERNN</sequence>
<gene>
    <name evidence="2" type="ORF">SAMN06265377_2674</name>
</gene>
<keyword evidence="3" id="KW-1185">Reference proteome</keyword>
<dbReference type="Proteomes" id="UP000219048">
    <property type="component" value="Unassembled WGS sequence"/>
</dbReference>
<evidence type="ECO:0000313" key="3">
    <source>
        <dbReference type="Proteomes" id="UP000219048"/>
    </source>
</evidence>
<evidence type="ECO:0000313" key="2">
    <source>
        <dbReference type="EMBL" id="SNZ00847.1"/>
    </source>
</evidence>
<organism evidence="2 3">
    <name type="scientific">Flagellimonas pacifica</name>
    <dbReference type="NCBI Taxonomy" id="1247520"/>
    <lineage>
        <taxon>Bacteria</taxon>
        <taxon>Pseudomonadati</taxon>
        <taxon>Bacteroidota</taxon>
        <taxon>Flavobacteriia</taxon>
        <taxon>Flavobacteriales</taxon>
        <taxon>Flavobacteriaceae</taxon>
        <taxon>Flagellimonas</taxon>
    </lineage>
</organism>
<keyword evidence="1" id="KW-0472">Membrane</keyword>
<reference evidence="3" key="1">
    <citation type="submission" date="2017-09" db="EMBL/GenBank/DDBJ databases">
        <authorList>
            <person name="Varghese N."/>
            <person name="Submissions S."/>
        </authorList>
    </citation>
    <scope>NUCLEOTIDE SEQUENCE [LARGE SCALE GENOMIC DNA]</scope>
    <source>
        <strain evidence="3">DSM 25885</strain>
    </source>
</reference>
<keyword evidence="1" id="KW-1133">Transmembrane helix</keyword>
<keyword evidence="1" id="KW-0812">Transmembrane</keyword>